<organism evidence="1 2">
    <name type="scientific">Monilinia fructicola</name>
    <name type="common">Brown rot fungus</name>
    <name type="synonym">Ciboria fructicola</name>
    <dbReference type="NCBI Taxonomy" id="38448"/>
    <lineage>
        <taxon>Eukaryota</taxon>
        <taxon>Fungi</taxon>
        <taxon>Dikarya</taxon>
        <taxon>Ascomycota</taxon>
        <taxon>Pezizomycotina</taxon>
        <taxon>Leotiomycetes</taxon>
        <taxon>Helotiales</taxon>
        <taxon>Sclerotiniaceae</taxon>
        <taxon>Monilinia</taxon>
    </lineage>
</organism>
<comment type="caution">
    <text evidence="1">The sequence shown here is derived from an EMBL/GenBank/DDBJ whole genome shotgun (WGS) entry which is preliminary data.</text>
</comment>
<proteinExistence type="predicted"/>
<evidence type="ECO:0000313" key="1">
    <source>
        <dbReference type="EMBL" id="KAA8573092.1"/>
    </source>
</evidence>
<reference evidence="1 2" key="1">
    <citation type="submission" date="2019-06" db="EMBL/GenBank/DDBJ databases">
        <title>Genome Sequence of the Brown Rot Fungal Pathogen Monilinia fructicola.</title>
        <authorList>
            <person name="De Miccolis Angelini R.M."/>
            <person name="Landi L."/>
            <person name="Abate D."/>
            <person name="Pollastro S."/>
            <person name="Romanazzi G."/>
            <person name="Faretra F."/>
        </authorList>
    </citation>
    <scope>NUCLEOTIDE SEQUENCE [LARGE SCALE GENOMIC DNA]</scope>
    <source>
        <strain evidence="1 2">Mfrc123</strain>
    </source>
</reference>
<protein>
    <submittedName>
        <fullName evidence="1">Uncharacterized protein</fullName>
    </submittedName>
</protein>
<name>A0A5M9JZF1_MONFR</name>
<accession>A0A5M9JZF1</accession>
<dbReference type="Proteomes" id="UP000322873">
    <property type="component" value="Unassembled WGS sequence"/>
</dbReference>
<sequence length="77" mass="9240">MVRIFVGGQEWHNNSRPTWATIWVKSLNEAQLLKEEWKDKLQSMIKFHVKNVYHCAFVKNFDTLCTITTRHMSHYCI</sequence>
<dbReference type="AlphaFoldDB" id="A0A5M9JZF1"/>
<evidence type="ECO:0000313" key="2">
    <source>
        <dbReference type="Proteomes" id="UP000322873"/>
    </source>
</evidence>
<gene>
    <name evidence="1" type="ORF">EYC84_003619</name>
</gene>
<keyword evidence="2" id="KW-1185">Reference proteome</keyword>
<dbReference type="EMBL" id="VICG01000004">
    <property type="protein sequence ID" value="KAA8573092.1"/>
    <property type="molecule type" value="Genomic_DNA"/>
</dbReference>